<evidence type="ECO:0000313" key="2">
    <source>
        <dbReference type="Proteomes" id="UP000683925"/>
    </source>
</evidence>
<dbReference type="AlphaFoldDB" id="A0A8S1UVM7"/>
<comment type="caution">
    <text evidence="1">The sequence shown here is derived from an EMBL/GenBank/DDBJ whole genome shotgun (WGS) entry which is preliminary data.</text>
</comment>
<sequence>MIQGIFGDLILTNLSIADLRKKQQNSANQPIKQQCRQSQIFTQNTFQVQIKRPNFDSIQLNHPLLSMDLNDILNSKYFESNAKKFGEMIKKNQYYLEEYQIKQNYQIPTENRVDQKQIAQMNAPIKNNRQNMESQYDQVRKTTITNFNQDKLLSEYQKQNSSCYPFINPYQVQEIQKPSQEKTLNEIINFFKQHNYDVQTQELQFYIDAYNTKDPNKLLEMYKANKTR</sequence>
<evidence type="ECO:0000313" key="1">
    <source>
        <dbReference type="EMBL" id="CAD8167649.1"/>
    </source>
</evidence>
<name>A0A8S1UVM7_PAROT</name>
<dbReference type="EMBL" id="CAJJDP010000050">
    <property type="protein sequence ID" value="CAD8167649.1"/>
    <property type="molecule type" value="Genomic_DNA"/>
</dbReference>
<dbReference type="Proteomes" id="UP000683925">
    <property type="component" value="Unassembled WGS sequence"/>
</dbReference>
<protein>
    <submittedName>
        <fullName evidence="1">Uncharacterized protein</fullName>
    </submittedName>
</protein>
<dbReference type="OrthoDB" id="298581at2759"/>
<gene>
    <name evidence="1" type="ORF">POCTA_138.1.T0500188</name>
</gene>
<keyword evidence="2" id="KW-1185">Reference proteome</keyword>
<organism evidence="1 2">
    <name type="scientific">Paramecium octaurelia</name>
    <dbReference type="NCBI Taxonomy" id="43137"/>
    <lineage>
        <taxon>Eukaryota</taxon>
        <taxon>Sar</taxon>
        <taxon>Alveolata</taxon>
        <taxon>Ciliophora</taxon>
        <taxon>Intramacronucleata</taxon>
        <taxon>Oligohymenophorea</taxon>
        <taxon>Peniculida</taxon>
        <taxon>Parameciidae</taxon>
        <taxon>Paramecium</taxon>
    </lineage>
</organism>
<dbReference type="OMA" id="QFYIDAY"/>
<reference evidence="1" key="1">
    <citation type="submission" date="2021-01" db="EMBL/GenBank/DDBJ databases">
        <authorList>
            <consortium name="Genoscope - CEA"/>
            <person name="William W."/>
        </authorList>
    </citation>
    <scope>NUCLEOTIDE SEQUENCE</scope>
</reference>
<accession>A0A8S1UVM7</accession>
<proteinExistence type="predicted"/>